<reference evidence="3" key="1">
    <citation type="submission" date="2016-06" db="EMBL/GenBank/DDBJ databases">
        <authorList>
            <person name="Varghese N."/>
            <person name="Submissions Spin"/>
        </authorList>
    </citation>
    <scope>NUCLEOTIDE SEQUENCE [LARGE SCALE GENOMIC DNA]</scope>
    <source>
        <strain evidence="3">DSM 43819</strain>
    </source>
</reference>
<feature type="chain" id="PRO_5008719648" description="ScyD/ScyE family protein" evidence="1">
    <location>
        <begin position="29"/>
        <end position="353"/>
    </location>
</feature>
<dbReference type="InterPro" id="IPR051344">
    <property type="entry name" value="Vgb"/>
</dbReference>
<dbReference type="SUPFAM" id="SSF101898">
    <property type="entry name" value="NHL repeat"/>
    <property type="match status" value="1"/>
</dbReference>
<dbReference type="NCBIfam" id="NF033206">
    <property type="entry name" value="ScyE_fam"/>
    <property type="match status" value="1"/>
</dbReference>
<gene>
    <name evidence="2" type="ORF">GA0070613_4644</name>
</gene>
<dbReference type="InterPro" id="IPR015943">
    <property type="entry name" value="WD40/YVTN_repeat-like_dom_sf"/>
</dbReference>
<evidence type="ECO:0000256" key="1">
    <source>
        <dbReference type="SAM" id="SignalP"/>
    </source>
</evidence>
<dbReference type="Gene3D" id="2.120.10.30">
    <property type="entry name" value="TolB, C-terminal domain"/>
    <property type="match status" value="1"/>
</dbReference>
<dbReference type="Gene3D" id="2.130.10.10">
    <property type="entry name" value="YVTN repeat-like/Quinoprotein amine dehydrogenase"/>
    <property type="match status" value="1"/>
</dbReference>
<sequence length="353" mass="35332">MVRRRSHAAVVAVAAMALVLPSATPAAAATASAPIVDGLAGPLQLAVGSDGTVYVSQSFAGKLTAVGKKGTTDLVSTPGAEIAGVAADGPGTVTFTTSGESEDGLFAEVRRVLASGKVRSLGDVGEYEATVNPDQVNGYGFQGLAPGCAEQVPVEIGGDPYPGIVESHPYSVAILPDGSRIVGDAAGNDIVRVAPNGRISTVAVLPPQPFVVTAEVAAGIGLPECTVGKTYNFEPVPTDVELGPDGLLYVSSLPGGPEDPSLGARGSVYSVNLATGHVAEVAGGFLTATNLAVAPDGTIYVAEMFGNRISTVSAGGAKPFAEVPTPAALEWANGRLYATVDAFGNGSVVTFTP</sequence>
<evidence type="ECO:0000313" key="3">
    <source>
        <dbReference type="Proteomes" id="UP000198221"/>
    </source>
</evidence>
<accession>A0A1C5JGN9</accession>
<dbReference type="AlphaFoldDB" id="A0A1C5JGN9"/>
<evidence type="ECO:0008006" key="4">
    <source>
        <dbReference type="Google" id="ProtNLM"/>
    </source>
</evidence>
<protein>
    <recommendedName>
        <fullName evidence="4">ScyD/ScyE family protein</fullName>
    </recommendedName>
</protein>
<dbReference type="Proteomes" id="UP000198221">
    <property type="component" value="Chromosome I"/>
</dbReference>
<proteinExistence type="predicted"/>
<keyword evidence="3" id="KW-1185">Reference proteome</keyword>
<name>A0A1C5JGN9_9ACTN</name>
<feature type="signal peptide" evidence="1">
    <location>
        <begin position="1"/>
        <end position="28"/>
    </location>
</feature>
<dbReference type="PANTHER" id="PTHR40274:SF3">
    <property type="entry name" value="VIRGINIAMYCIN B LYASE"/>
    <property type="match status" value="1"/>
</dbReference>
<dbReference type="EMBL" id="LT607754">
    <property type="protein sequence ID" value="SCG69658.1"/>
    <property type="molecule type" value="Genomic_DNA"/>
</dbReference>
<dbReference type="InterPro" id="IPR048031">
    <property type="entry name" value="ScyD/ScyE-like"/>
</dbReference>
<organism evidence="2 3">
    <name type="scientific">Micromonospora inositola</name>
    <dbReference type="NCBI Taxonomy" id="47865"/>
    <lineage>
        <taxon>Bacteria</taxon>
        <taxon>Bacillati</taxon>
        <taxon>Actinomycetota</taxon>
        <taxon>Actinomycetes</taxon>
        <taxon>Micromonosporales</taxon>
        <taxon>Micromonosporaceae</taxon>
        <taxon>Micromonospora</taxon>
    </lineage>
</organism>
<dbReference type="PANTHER" id="PTHR40274">
    <property type="entry name" value="VIRGINIAMYCIN B LYASE"/>
    <property type="match status" value="1"/>
</dbReference>
<evidence type="ECO:0000313" key="2">
    <source>
        <dbReference type="EMBL" id="SCG69658.1"/>
    </source>
</evidence>
<dbReference type="InterPro" id="IPR011042">
    <property type="entry name" value="6-blade_b-propeller_TolB-like"/>
</dbReference>
<keyword evidence="1" id="KW-0732">Signal</keyword>